<feature type="compositionally biased region" description="Polar residues" evidence="6">
    <location>
        <begin position="87"/>
        <end position="106"/>
    </location>
</feature>
<sequence>MIPKKFIRKYGENLSSPTFLKLPNGAKWKVELTYHNGEVWLKKGWKKFAKCCSLKRGHLLSGTEIDYPANRPNSNEQGKVDEECDSESSNQILSGSPHTQKQGNLTRGTEALEKASGFKSKNPYFKVVMQPSFIIKGRYMCVPVHFASKMYIQNGQEVTLKIGDQSWQVWFSIPKNRRQGSFSRGWSAFANENNLRVGDVCVFELIKRDDVVLKVSVFRV</sequence>
<comment type="caution">
    <text evidence="8">The sequence shown here is derived from an EMBL/GenBank/DDBJ whole genome shotgun (WGS) entry which is preliminary data.</text>
</comment>
<dbReference type="Pfam" id="PF02362">
    <property type="entry name" value="B3"/>
    <property type="match status" value="2"/>
</dbReference>
<dbReference type="SMART" id="SM01019">
    <property type="entry name" value="B3"/>
    <property type="match status" value="2"/>
</dbReference>
<organism evidence="8 9">
    <name type="scientific">Quercus rubra</name>
    <name type="common">Northern red oak</name>
    <name type="synonym">Quercus borealis</name>
    <dbReference type="NCBI Taxonomy" id="3512"/>
    <lineage>
        <taxon>Eukaryota</taxon>
        <taxon>Viridiplantae</taxon>
        <taxon>Streptophyta</taxon>
        <taxon>Embryophyta</taxon>
        <taxon>Tracheophyta</taxon>
        <taxon>Spermatophyta</taxon>
        <taxon>Magnoliopsida</taxon>
        <taxon>eudicotyledons</taxon>
        <taxon>Gunneridae</taxon>
        <taxon>Pentapetalae</taxon>
        <taxon>rosids</taxon>
        <taxon>fabids</taxon>
        <taxon>Fagales</taxon>
        <taxon>Fagaceae</taxon>
        <taxon>Quercus</taxon>
    </lineage>
</organism>
<feature type="domain" description="TF-B3" evidence="7">
    <location>
        <begin position="125"/>
        <end position="220"/>
    </location>
</feature>
<dbReference type="CDD" id="cd10017">
    <property type="entry name" value="B3_DNA"/>
    <property type="match status" value="2"/>
</dbReference>
<comment type="subcellular location">
    <subcellularLocation>
        <location evidence="1">Nucleus</location>
    </subcellularLocation>
</comment>
<name>A0AAN7DVF9_QUERU</name>
<dbReference type="PROSITE" id="PS50863">
    <property type="entry name" value="B3"/>
    <property type="match status" value="2"/>
</dbReference>
<dbReference type="GO" id="GO:0003677">
    <property type="term" value="F:DNA binding"/>
    <property type="evidence" value="ECO:0007669"/>
    <property type="project" value="UniProtKB-KW"/>
</dbReference>
<dbReference type="AlphaFoldDB" id="A0AAN7DVF9"/>
<keyword evidence="9" id="KW-1185">Reference proteome</keyword>
<dbReference type="Gene3D" id="2.40.330.10">
    <property type="entry name" value="DNA-binding pseudobarrel domain"/>
    <property type="match status" value="2"/>
</dbReference>
<keyword evidence="4" id="KW-0804">Transcription</keyword>
<keyword evidence="5" id="KW-0539">Nucleus</keyword>
<dbReference type="EMBL" id="JAXUIC010000112">
    <property type="protein sequence ID" value="KAK4551175.1"/>
    <property type="molecule type" value="Genomic_DNA"/>
</dbReference>
<dbReference type="InterPro" id="IPR015300">
    <property type="entry name" value="DNA-bd_pseudobarrel_sf"/>
</dbReference>
<keyword evidence="2" id="KW-0805">Transcription regulation</keyword>
<proteinExistence type="predicted"/>
<feature type="domain" description="TF-B3" evidence="7">
    <location>
        <begin position="1"/>
        <end position="83"/>
    </location>
</feature>
<evidence type="ECO:0000256" key="2">
    <source>
        <dbReference type="ARBA" id="ARBA00023015"/>
    </source>
</evidence>
<dbReference type="Proteomes" id="UP001324115">
    <property type="component" value="Unassembled WGS sequence"/>
</dbReference>
<keyword evidence="3" id="KW-0238">DNA-binding</keyword>
<evidence type="ECO:0000256" key="3">
    <source>
        <dbReference type="ARBA" id="ARBA00023125"/>
    </source>
</evidence>
<evidence type="ECO:0000313" key="8">
    <source>
        <dbReference type="EMBL" id="KAK4551175.1"/>
    </source>
</evidence>
<dbReference type="SUPFAM" id="SSF101936">
    <property type="entry name" value="DNA-binding pseudobarrel domain"/>
    <property type="match status" value="2"/>
</dbReference>
<evidence type="ECO:0000313" key="9">
    <source>
        <dbReference type="Proteomes" id="UP001324115"/>
    </source>
</evidence>
<dbReference type="InterPro" id="IPR050655">
    <property type="entry name" value="Plant_B3_domain"/>
</dbReference>
<evidence type="ECO:0000259" key="7">
    <source>
        <dbReference type="PROSITE" id="PS50863"/>
    </source>
</evidence>
<reference evidence="8 9" key="1">
    <citation type="journal article" date="2023" name="G3 (Bethesda)">
        <title>A haplotype-resolved chromosome-scale genome for Quercus rubra L. provides insights into the genetics of adaptive traits for red oak species.</title>
        <authorList>
            <person name="Kapoor B."/>
            <person name="Jenkins J."/>
            <person name="Schmutz J."/>
            <person name="Zhebentyayeva T."/>
            <person name="Kuelheim C."/>
            <person name="Coggeshall M."/>
            <person name="Heim C."/>
            <person name="Lasky J.R."/>
            <person name="Leites L."/>
            <person name="Islam-Faridi N."/>
            <person name="Romero-Severson J."/>
            <person name="DeLeo V.L."/>
            <person name="Lucas S.M."/>
            <person name="Lazic D."/>
            <person name="Gailing O."/>
            <person name="Carlson J."/>
            <person name="Staton M."/>
        </authorList>
    </citation>
    <scope>NUCLEOTIDE SEQUENCE [LARGE SCALE GENOMIC DNA]</scope>
    <source>
        <strain evidence="8">Pseudo-F2</strain>
    </source>
</reference>
<gene>
    <name evidence="8" type="ORF">RGQ29_032483</name>
</gene>
<protein>
    <recommendedName>
        <fullName evidence="7">TF-B3 domain-containing protein</fullName>
    </recommendedName>
</protein>
<dbReference type="PANTHER" id="PTHR31920">
    <property type="entry name" value="B3 DOMAIN-CONTAINING"/>
    <property type="match status" value="1"/>
</dbReference>
<evidence type="ECO:0000256" key="1">
    <source>
        <dbReference type="ARBA" id="ARBA00004123"/>
    </source>
</evidence>
<evidence type="ECO:0000256" key="5">
    <source>
        <dbReference type="ARBA" id="ARBA00023242"/>
    </source>
</evidence>
<dbReference type="GO" id="GO:0005634">
    <property type="term" value="C:nucleus"/>
    <property type="evidence" value="ECO:0007669"/>
    <property type="project" value="UniProtKB-SubCell"/>
</dbReference>
<dbReference type="PANTHER" id="PTHR31920:SF108">
    <property type="entry name" value="B3 DOMAIN-CONTAINING TRANSCRIPTION FACTOR VRN1-LIKE"/>
    <property type="match status" value="1"/>
</dbReference>
<evidence type="ECO:0000256" key="4">
    <source>
        <dbReference type="ARBA" id="ARBA00023163"/>
    </source>
</evidence>
<feature type="region of interest" description="Disordered" evidence="6">
    <location>
        <begin position="65"/>
        <end position="106"/>
    </location>
</feature>
<evidence type="ECO:0000256" key="6">
    <source>
        <dbReference type="SAM" id="MobiDB-lite"/>
    </source>
</evidence>
<dbReference type="InterPro" id="IPR003340">
    <property type="entry name" value="B3_DNA-bd"/>
</dbReference>
<accession>A0AAN7DVF9</accession>